<evidence type="ECO:0000313" key="1">
    <source>
        <dbReference type="EMBL" id="RHN40145.1"/>
    </source>
</evidence>
<dbReference type="EMBL" id="PSQE01000008">
    <property type="protein sequence ID" value="RHN40145.1"/>
    <property type="molecule type" value="Genomic_DNA"/>
</dbReference>
<gene>
    <name evidence="1" type="ORF">MtrunA17_Chr8g0351591</name>
</gene>
<protein>
    <submittedName>
        <fullName evidence="1">Uncharacterized protein</fullName>
    </submittedName>
</protein>
<dbReference type="Gramene" id="rna46255">
    <property type="protein sequence ID" value="RHN40145.1"/>
    <property type="gene ID" value="gene46255"/>
</dbReference>
<dbReference type="AlphaFoldDB" id="A0A396GNA4"/>
<proteinExistence type="predicted"/>
<accession>A0A396GNA4</accession>
<dbReference type="Proteomes" id="UP000265566">
    <property type="component" value="Chromosome 8"/>
</dbReference>
<evidence type="ECO:0000313" key="2">
    <source>
        <dbReference type="Proteomes" id="UP000265566"/>
    </source>
</evidence>
<name>A0A396GNA4_MEDTR</name>
<organism evidence="1 2">
    <name type="scientific">Medicago truncatula</name>
    <name type="common">Barrel medic</name>
    <name type="synonym">Medicago tribuloides</name>
    <dbReference type="NCBI Taxonomy" id="3880"/>
    <lineage>
        <taxon>Eukaryota</taxon>
        <taxon>Viridiplantae</taxon>
        <taxon>Streptophyta</taxon>
        <taxon>Embryophyta</taxon>
        <taxon>Tracheophyta</taxon>
        <taxon>Spermatophyta</taxon>
        <taxon>Magnoliopsida</taxon>
        <taxon>eudicotyledons</taxon>
        <taxon>Gunneridae</taxon>
        <taxon>Pentapetalae</taxon>
        <taxon>rosids</taxon>
        <taxon>fabids</taxon>
        <taxon>Fabales</taxon>
        <taxon>Fabaceae</taxon>
        <taxon>Papilionoideae</taxon>
        <taxon>50 kb inversion clade</taxon>
        <taxon>NPAAA clade</taxon>
        <taxon>Hologalegina</taxon>
        <taxon>IRL clade</taxon>
        <taxon>Trifolieae</taxon>
        <taxon>Medicago</taxon>
    </lineage>
</organism>
<comment type="caution">
    <text evidence="1">The sequence shown here is derived from an EMBL/GenBank/DDBJ whole genome shotgun (WGS) entry which is preliminary data.</text>
</comment>
<sequence length="155" mass="18271">MLPAHFLHQIHKPYPLFQSQRYIWQPKNRLDNPNKSSVQSNRCRHMEKPIKQRLQLCIQCRILTFKHEFSHQTGNQVSSNRVKSSSTTFPSSIMAFFVVSGPNMKSLTCIHLHSIISYTLLDADQIRVFSQLFDYTRRNIMRTPRRYIVYDDGAN</sequence>
<reference evidence="2" key="1">
    <citation type="journal article" date="2018" name="Nat. Plants">
        <title>Whole-genome landscape of Medicago truncatula symbiotic genes.</title>
        <authorList>
            <person name="Pecrix Y."/>
            <person name="Staton S.E."/>
            <person name="Sallet E."/>
            <person name="Lelandais-Briere C."/>
            <person name="Moreau S."/>
            <person name="Carrere S."/>
            <person name="Blein T."/>
            <person name="Jardinaud M.F."/>
            <person name="Latrasse D."/>
            <person name="Zouine M."/>
            <person name="Zahm M."/>
            <person name="Kreplak J."/>
            <person name="Mayjonade B."/>
            <person name="Satge C."/>
            <person name="Perez M."/>
            <person name="Cauet S."/>
            <person name="Marande W."/>
            <person name="Chantry-Darmon C."/>
            <person name="Lopez-Roques C."/>
            <person name="Bouchez O."/>
            <person name="Berard A."/>
            <person name="Debelle F."/>
            <person name="Munos S."/>
            <person name="Bendahmane A."/>
            <person name="Berges H."/>
            <person name="Niebel A."/>
            <person name="Buitink J."/>
            <person name="Frugier F."/>
            <person name="Benhamed M."/>
            <person name="Crespi M."/>
            <person name="Gouzy J."/>
            <person name="Gamas P."/>
        </authorList>
    </citation>
    <scope>NUCLEOTIDE SEQUENCE [LARGE SCALE GENOMIC DNA]</scope>
    <source>
        <strain evidence="2">cv. Jemalong A17</strain>
    </source>
</reference>